<evidence type="ECO:0000256" key="2">
    <source>
        <dbReference type="ARBA" id="ARBA00005814"/>
    </source>
</evidence>
<accession>A0A9D4NS90</accession>
<dbReference type="GO" id="GO:0140359">
    <property type="term" value="F:ABC-type transporter activity"/>
    <property type="evidence" value="ECO:0007669"/>
    <property type="project" value="InterPro"/>
</dbReference>
<gene>
    <name evidence="11" type="ORF">HUG17_7500</name>
</gene>
<dbReference type="Pfam" id="PF01061">
    <property type="entry name" value="ABC2_membrane"/>
    <property type="match status" value="1"/>
</dbReference>
<evidence type="ECO:0000256" key="3">
    <source>
        <dbReference type="ARBA" id="ARBA00022448"/>
    </source>
</evidence>
<organism evidence="11">
    <name type="scientific">Dermatophagoides farinae</name>
    <name type="common">American house dust mite</name>
    <dbReference type="NCBI Taxonomy" id="6954"/>
    <lineage>
        <taxon>Eukaryota</taxon>
        <taxon>Metazoa</taxon>
        <taxon>Ecdysozoa</taxon>
        <taxon>Arthropoda</taxon>
        <taxon>Chelicerata</taxon>
        <taxon>Arachnida</taxon>
        <taxon>Acari</taxon>
        <taxon>Acariformes</taxon>
        <taxon>Sarcoptiformes</taxon>
        <taxon>Astigmata</taxon>
        <taxon>Psoroptidia</taxon>
        <taxon>Analgoidea</taxon>
        <taxon>Pyroglyphidae</taxon>
        <taxon>Dermatophagoidinae</taxon>
        <taxon>Dermatophagoides</taxon>
    </lineage>
</organism>
<dbReference type="SMART" id="SM00382">
    <property type="entry name" value="AAA"/>
    <property type="match status" value="2"/>
</dbReference>
<evidence type="ECO:0000259" key="10">
    <source>
        <dbReference type="PROSITE" id="PS50893"/>
    </source>
</evidence>
<dbReference type="PROSITE" id="PS50893">
    <property type="entry name" value="ABC_TRANSPORTER_2"/>
    <property type="match status" value="2"/>
</dbReference>
<dbReference type="GO" id="GO:0005524">
    <property type="term" value="F:ATP binding"/>
    <property type="evidence" value="ECO:0007669"/>
    <property type="project" value="UniProtKB-KW"/>
</dbReference>
<feature type="transmembrane region" description="Helical" evidence="9">
    <location>
        <begin position="1021"/>
        <end position="1042"/>
    </location>
</feature>
<feature type="domain" description="ABC transporter" evidence="10">
    <location>
        <begin position="700"/>
        <end position="941"/>
    </location>
</feature>
<dbReference type="InterPro" id="IPR050352">
    <property type="entry name" value="ABCG_transporters"/>
</dbReference>
<dbReference type="PANTHER" id="PTHR48041">
    <property type="entry name" value="ABC TRANSPORTER G FAMILY MEMBER 28"/>
    <property type="match status" value="1"/>
</dbReference>
<evidence type="ECO:0000256" key="8">
    <source>
        <dbReference type="ARBA" id="ARBA00023136"/>
    </source>
</evidence>
<feature type="transmembrane region" description="Helical" evidence="9">
    <location>
        <begin position="346"/>
        <end position="367"/>
    </location>
</feature>
<proteinExistence type="inferred from homology"/>
<reference evidence="11" key="1">
    <citation type="submission" date="2020-06" db="EMBL/GenBank/DDBJ databases">
        <authorList>
            <person name="Ji K."/>
            <person name="Li J."/>
        </authorList>
    </citation>
    <scope>NUCLEOTIDE SEQUENCE</scope>
    <source>
        <strain evidence="11">JKM2019</strain>
        <tissue evidence="11">Whole body</tissue>
    </source>
</reference>
<dbReference type="AlphaFoldDB" id="A0A9D4NS90"/>
<dbReference type="InterPro" id="IPR017871">
    <property type="entry name" value="ABC_transporter-like_CS"/>
</dbReference>
<dbReference type="Pfam" id="PF00005">
    <property type="entry name" value="ABC_tran"/>
    <property type="match status" value="2"/>
</dbReference>
<dbReference type="PANTHER" id="PTHR48041:SF91">
    <property type="entry name" value="ABC TRANSPORTER G FAMILY MEMBER 28"/>
    <property type="match status" value="1"/>
</dbReference>
<comment type="subcellular location">
    <subcellularLocation>
        <location evidence="1">Membrane</location>
        <topology evidence="1">Multi-pass membrane protein</topology>
    </subcellularLocation>
</comment>
<keyword evidence="4 9" id="KW-0812">Transmembrane</keyword>
<dbReference type="Proteomes" id="UP000828236">
    <property type="component" value="Unassembled WGS sequence"/>
</dbReference>
<feature type="transmembrane region" description="Helical" evidence="9">
    <location>
        <begin position="608"/>
        <end position="630"/>
    </location>
</feature>
<dbReference type="InterPro" id="IPR013525">
    <property type="entry name" value="ABC2_TM"/>
</dbReference>
<keyword evidence="5" id="KW-0547">Nucleotide-binding</keyword>
<dbReference type="InterPro" id="IPR027417">
    <property type="entry name" value="P-loop_NTPase"/>
</dbReference>
<feature type="domain" description="ABC transporter" evidence="10">
    <location>
        <begin position="15"/>
        <end position="262"/>
    </location>
</feature>
<evidence type="ECO:0000256" key="7">
    <source>
        <dbReference type="ARBA" id="ARBA00022989"/>
    </source>
</evidence>
<sequence length="1068" mass="124105">MENFLDPRPPNQISIAWRNLSYDVSGSVFQRSTKKKSILNCLNGQFHYGTMNGLLGPSGSGKTTLLNCLNGMINKSGLKNHSEIYLNKCENNLPSIRVIEQHSHETVIIPGMKIRHLLWYSFCFKNNHQHRECDEHIRSVIKQLSLPESILDNRFDQCSGGEQRRIVIAQELMSLSPPSFLFIDEPTTGLDSNSALLVMQCLNKLAKNNQMTTIVVSIHSPNSDILELFDKIYILAKGGVCIYSDAPNLLDDKIDIERMDQQQQKPPIEEYMKIACNNINDNDIVRRLAIDVNREENERLTQSFIVDHEQLLFQRNWIIMQNRSFCFRDFYLQFYRMFHIVFLIQWRQLITFLLFYAISIPFIASFFDSNIVQTNICYDDERTTNQTCLDRLQNEATIDDYKKYQWYCQSISGFSIMLVSTVAFTSLLRIFRHEHRNQWYSTSVFYITTLLIRFIELIIIAIHTGIIIYFSVDHSYVDMSTVNIDRLLHFIYFIFINIVYLQSFGHLWSVIFIQHAELAILMGMFFYQTFLLFSGYMLNSSLMIDDDIFYRLLSGLIAGKIITNGLMYSFYGLDRDCQNQRKSFVLEDFGVNIDHVYLDVWKLIIQIILLRILSFLLLCYHFGEITIWIFTKRKQFNQQQQNDIHCLQNDDKQPNIDPSSIDIDLSVINNQQRMKKEAELNFQHFSRDKIIIGWRSLSLFANESIYETRSINDTDDRLILNNLNGQLKFGTINALMGPSGSGKTSLLKILNGQYKTRLSDESEFFLSKFMPINTCYITQEISGHLLPGLTVLQSLIFASRLKNSNESTNSTINHECIAWKILQQLDMNDVAQTFVQNCSGGQRKRLAVGLELTSLRMPNLILIDEPTSGLDSNSSEIVITCLRRIAHEHNVTIVTSIHQPHTDLLLMFDSLYVLAYGGRCIYSGRSINISQYLQRIAIPQSKMFPIEKLLQYCSQDSNDNQIVQRMIEMTNQEIIDNGGQLLPLQTQLIIDGLQTNRHRFSLTCSKILFHRNLLYIINYRWKMFSMFIIFPILLSLVLRYFFPAKIAIENGCINLEDDFQNIFVSFRF</sequence>
<evidence type="ECO:0000256" key="5">
    <source>
        <dbReference type="ARBA" id="ARBA00022741"/>
    </source>
</evidence>
<evidence type="ECO:0000256" key="4">
    <source>
        <dbReference type="ARBA" id="ARBA00022692"/>
    </source>
</evidence>
<dbReference type="InterPro" id="IPR003593">
    <property type="entry name" value="AAA+_ATPase"/>
</dbReference>
<dbReference type="GO" id="GO:0016887">
    <property type="term" value="F:ATP hydrolysis activity"/>
    <property type="evidence" value="ECO:0007669"/>
    <property type="project" value="InterPro"/>
</dbReference>
<feature type="transmembrane region" description="Helical" evidence="9">
    <location>
        <begin position="548"/>
        <end position="573"/>
    </location>
</feature>
<keyword evidence="3" id="KW-0813">Transport</keyword>
<keyword evidence="7 9" id="KW-1133">Transmembrane helix</keyword>
<evidence type="ECO:0000256" key="1">
    <source>
        <dbReference type="ARBA" id="ARBA00004141"/>
    </source>
</evidence>
<comment type="caution">
    <text evidence="11">The sequence shown here is derived from an EMBL/GenBank/DDBJ whole genome shotgun (WGS) entry which is preliminary data.</text>
</comment>
<dbReference type="SUPFAM" id="SSF52540">
    <property type="entry name" value="P-loop containing nucleoside triphosphate hydrolases"/>
    <property type="match status" value="2"/>
</dbReference>
<comment type="similarity">
    <text evidence="2">Belongs to the ABC transporter superfamily. ABCG family. Eye pigment precursor importer (TC 3.A.1.204) subfamily.</text>
</comment>
<reference evidence="11" key="2">
    <citation type="journal article" date="2021" name="World Allergy Organ. J.">
        <title>Chromosome-level assembly of Dermatophagoides farinae genome and transcriptome reveals two novel allergens Der f 37 and Der f 39.</title>
        <authorList>
            <person name="Chen J."/>
            <person name="Cai Z."/>
            <person name="Fan D."/>
            <person name="Hu J."/>
            <person name="Hou Y."/>
            <person name="He Y."/>
            <person name="Zhang Z."/>
            <person name="Zhao Z."/>
            <person name="Gao P."/>
            <person name="Hu W."/>
            <person name="Sun J."/>
            <person name="Li J."/>
            <person name="Ji K."/>
        </authorList>
    </citation>
    <scope>NUCLEOTIDE SEQUENCE</scope>
    <source>
        <strain evidence="11">JKM2019</strain>
    </source>
</reference>
<feature type="transmembrane region" description="Helical" evidence="9">
    <location>
        <begin position="490"/>
        <end position="511"/>
    </location>
</feature>
<evidence type="ECO:0000313" key="11">
    <source>
        <dbReference type="EMBL" id="KAH7637294.1"/>
    </source>
</evidence>
<dbReference type="EMBL" id="SDOV01000009">
    <property type="protein sequence ID" value="KAH7637294.1"/>
    <property type="molecule type" value="Genomic_DNA"/>
</dbReference>
<dbReference type="GO" id="GO:0016020">
    <property type="term" value="C:membrane"/>
    <property type="evidence" value="ECO:0007669"/>
    <property type="project" value="UniProtKB-SubCell"/>
</dbReference>
<keyword evidence="6" id="KW-0067">ATP-binding</keyword>
<dbReference type="PROSITE" id="PS00211">
    <property type="entry name" value="ABC_TRANSPORTER_1"/>
    <property type="match status" value="2"/>
</dbReference>
<protein>
    <submittedName>
        <fullName evidence="11">Abc transporter-like protein 17</fullName>
    </submittedName>
</protein>
<keyword evidence="8 9" id="KW-0472">Membrane</keyword>
<feature type="transmembrane region" description="Helical" evidence="9">
    <location>
        <begin position="443"/>
        <end position="470"/>
    </location>
</feature>
<evidence type="ECO:0000256" key="9">
    <source>
        <dbReference type="SAM" id="Phobius"/>
    </source>
</evidence>
<evidence type="ECO:0000256" key="6">
    <source>
        <dbReference type="ARBA" id="ARBA00022840"/>
    </source>
</evidence>
<feature type="transmembrane region" description="Helical" evidence="9">
    <location>
        <begin position="518"/>
        <end position="536"/>
    </location>
</feature>
<dbReference type="InterPro" id="IPR003439">
    <property type="entry name" value="ABC_transporter-like_ATP-bd"/>
</dbReference>
<name>A0A9D4NS90_DERFA</name>
<dbReference type="Gene3D" id="3.40.50.300">
    <property type="entry name" value="P-loop containing nucleotide triphosphate hydrolases"/>
    <property type="match status" value="2"/>
</dbReference>